<evidence type="ECO:0000313" key="2">
    <source>
        <dbReference type="Proteomes" id="UP000011511"/>
    </source>
</evidence>
<gene>
    <name evidence="1" type="ORF">C485_03088</name>
</gene>
<name>L9ZXX9_NATA2</name>
<dbReference type="EMBL" id="AOIK01000011">
    <property type="protein sequence ID" value="ELY90457.1"/>
    <property type="molecule type" value="Genomic_DNA"/>
</dbReference>
<protein>
    <submittedName>
        <fullName evidence="1">Uncharacterized protein</fullName>
    </submittedName>
</protein>
<organism evidence="1 2">
    <name type="scientific">Natrinema altunense (strain JCM 12890 / CGMCC 1.3731 / AJ2)</name>
    <dbReference type="NCBI Taxonomy" id="1227494"/>
    <lineage>
        <taxon>Archaea</taxon>
        <taxon>Methanobacteriati</taxon>
        <taxon>Methanobacteriota</taxon>
        <taxon>Stenosarchaea group</taxon>
        <taxon>Halobacteria</taxon>
        <taxon>Halobacteriales</taxon>
        <taxon>Natrialbaceae</taxon>
        <taxon>Natrinema</taxon>
    </lineage>
</organism>
<accession>L9ZXX9</accession>
<reference evidence="1 2" key="1">
    <citation type="journal article" date="2014" name="PLoS Genet.">
        <title>Phylogenetically driven sequencing of extremely halophilic archaea reveals strategies for static and dynamic osmo-response.</title>
        <authorList>
            <person name="Becker E.A."/>
            <person name="Seitzer P.M."/>
            <person name="Tritt A."/>
            <person name="Larsen D."/>
            <person name="Krusor M."/>
            <person name="Yao A.I."/>
            <person name="Wu D."/>
            <person name="Madern D."/>
            <person name="Eisen J.A."/>
            <person name="Darling A.E."/>
            <person name="Facciotti M.T."/>
        </authorList>
    </citation>
    <scope>NUCLEOTIDE SEQUENCE [LARGE SCALE GENOMIC DNA]</scope>
    <source>
        <strain evidence="1 2">JCM 12890</strain>
    </source>
</reference>
<dbReference type="Proteomes" id="UP000011511">
    <property type="component" value="Unassembled WGS sequence"/>
</dbReference>
<evidence type="ECO:0000313" key="1">
    <source>
        <dbReference type="EMBL" id="ELY90457.1"/>
    </source>
</evidence>
<proteinExistence type="predicted"/>
<keyword evidence="2" id="KW-1185">Reference proteome</keyword>
<comment type="caution">
    <text evidence="1">The sequence shown here is derived from an EMBL/GenBank/DDBJ whole genome shotgun (WGS) entry which is preliminary data.</text>
</comment>
<dbReference type="AlphaFoldDB" id="L9ZXX9"/>
<sequence>MDPLLLLHTLATQYNSLERLIEEQWIGYVRESENTLWEPYHEAILGQYRTGETRPTMAEFFMNG</sequence>